<dbReference type="AlphaFoldDB" id="A0A1I7T4Z3"/>
<protein>
    <submittedName>
        <fullName evidence="3">Aa_trans domain-containing protein</fullName>
    </submittedName>
</protein>
<keyword evidence="1" id="KW-0812">Transmembrane</keyword>
<evidence type="ECO:0000313" key="3">
    <source>
        <dbReference type="WBParaSite" id="Csp11.Scaffold507.g2449.t1"/>
    </source>
</evidence>
<keyword evidence="1" id="KW-1133">Transmembrane helix</keyword>
<keyword evidence="2" id="KW-1185">Reference proteome</keyword>
<dbReference type="PANTHER" id="PTHR46891">
    <property type="entry name" value="SERPENTINE RECEPTOR, CLASS H-RELATED"/>
    <property type="match status" value="1"/>
</dbReference>
<name>A0A1I7T4Z3_9PELO</name>
<organism evidence="2 3">
    <name type="scientific">Caenorhabditis tropicalis</name>
    <dbReference type="NCBI Taxonomy" id="1561998"/>
    <lineage>
        <taxon>Eukaryota</taxon>
        <taxon>Metazoa</taxon>
        <taxon>Ecdysozoa</taxon>
        <taxon>Nematoda</taxon>
        <taxon>Chromadorea</taxon>
        <taxon>Rhabditida</taxon>
        <taxon>Rhabditina</taxon>
        <taxon>Rhabditomorpha</taxon>
        <taxon>Rhabditoidea</taxon>
        <taxon>Rhabditidae</taxon>
        <taxon>Peloderinae</taxon>
        <taxon>Caenorhabditis</taxon>
    </lineage>
</organism>
<proteinExistence type="predicted"/>
<dbReference type="PANTHER" id="PTHR46891:SF10">
    <property type="entry name" value="SERPENTINE RECEPTOR, CLASS H"/>
    <property type="match status" value="1"/>
</dbReference>
<accession>A0A1I7T4Z3</accession>
<dbReference type="Proteomes" id="UP000095282">
    <property type="component" value="Unplaced"/>
</dbReference>
<dbReference type="InterPro" id="IPR019422">
    <property type="entry name" value="7TM_GPCR_serpentine_rcpt_Srh"/>
</dbReference>
<feature type="transmembrane region" description="Helical" evidence="1">
    <location>
        <begin position="59"/>
        <end position="81"/>
    </location>
</feature>
<sequence>MFLYVPSILQIPKRKQDFRHFFGELYWTVFLLPVIVLPSIGVSAEGFLSILDVSASWQLFVMCGVLQISTATMIHLLIYRLKFAIPPDASYRNFIKIGADFTNSFNYFIAFFCTCSLGFMDEDQMIAKNRILDVI</sequence>
<evidence type="ECO:0000256" key="1">
    <source>
        <dbReference type="SAM" id="Phobius"/>
    </source>
</evidence>
<dbReference type="eggNOG" id="ENOG502TD55">
    <property type="taxonomic scope" value="Eukaryota"/>
</dbReference>
<keyword evidence="1" id="KW-0472">Membrane</keyword>
<dbReference type="Pfam" id="PF10318">
    <property type="entry name" value="7TM_GPCR_Srh"/>
    <property type="match status" value="1"/>
</dbReference>
<dbReference type="WBParaSite" id="Csp11.Scaffold507.g2449.t1">
    <property type="protein sequence ID" value="Csp11.Scaffold507.g2449.t1"/>
    <property type="gene ID" value="Csp11.Scaffold507.g2449"/>
</dbReference>
<evidence type="ECO:0000313" key="2">
    <source>
        <dbReference type="Proteomes" id="UP000095282"/>
    </source>
</evidence>
<feature type="transmembrane region" description="Helical" evidence="1">
    <location>
        <begin position="101"/>
        <end position="120"/>
    </location>
</feature>
<reference evidence="3" key="1">
    <citation type="submission" date="2016-11" db="UniProtKB">
        <authorList>
            <consortium name="WormBaseParasite"/>
        </authorList>
    </citation>
    <scope>IDENTIFICATION</scope>
</reference>
<feature type="transmembrane region" description="Helical" evidence="1">
    <location>
        <begin position="25"/>
        <end position="47"/>
    </location>
</feature>